<feature type="non-terminal residue" evidence="1">
    <location>
        <position position="976"/>
    </location>
</feature>
<protein>
    <submittedName>
        <fullName evidence="1">15636_t:CDS:1</fullName>
    </submittedName>
</protein>
<reference evidence="1" key="1">
    <citation type="submission" date="2021-06" db="EMBL/GenBank/DDBJ databases">
        <authorList>
            <person name="Kallberg Y."/>
            <person name="Tangrot J."/>
            <person name="Rosling A."/>
        </authorList>
    </citation>
    <scope>NUCLEOTIDE SEQUENCE</scope>
    <source>
        <strain evidence="1">CL356</strain>
    </source>
</reference>
<gene>
    <name evidence="1" type="ORF">ACOLOM_LOCUS8446</name>
</gene>
<sequence length="976" mass="112235">EVIVENRYIRRGVYKQGSRRKRPYQNVISALCFLDWSRHSITDQASKTVVPFGDSLMTQKLAPRRGVVLVTLIEMVRRKRSFQTDDQDQHQSIAQCLCLFSTHESQSGFKMRDLGPAISVLAIRRSPSRLLATGPTSQEIGVGCAFYPTTLMSNLSQHYDHATEPANSKRFVPATTLSVRILPNLELGIYDWLEMGLTLEELTYIINHAFLPMKLPHKYEPSSPSKDATLLVYIAQVAQSFQDTLGKETKRSTLRRWESLIGMLGDVAFLHGQQFLNKEEVEANLLDMATDVLPLYIESQNSAVIFRKIREDRLTFEYFEVSLPAETVMQECNKIVVQYPANPRLLMATTDDVLSTVANVLSYFSSNTMEDATPKTKKGGFRHDETRDTASPRYISEALAGIIRGTQPWEPYDIPTKFITKRLDDHVLWKSAEKPWRRSPLWLVVRVCLQTTLAEWGLKDGSGYKAFQAFLMASILKDAVASYPMSFTSDLLYFANAKLARRLFKMGNCVNDTSNKTLQKAVQTVQEISNVLKQRWDLITRRWEKRVQWVAPDPKTFSGCTNVSFVNSRNHLLQVMDRRKTLGEGKSTFDAEEMERKLHSTCVARRFSDRYQLPFKIPREELDMALFDFERWIELHLPFWVDSPSRSEHDCLPLSKLIFHYRNTASPHYNGNPEALSVMHLCILELWVALDKLVVRWCGVLLEYSPEIPEDILDPLLLPYFDQMRRLHQVQEYLKDRHKHAAKSGNKSVFSSHQSFANRFFNLSLAAPLRALKTRIEAWATERRTQQRRELESLNSQYKELIQEARSLTCDHEMVEDRHRGKAGRRRYRCDRCRLYATAKKLRITPLEEPLPKNPEQARAIVFELNCPKPFAIWRDTVVSLLEHGATNQEAAQELHPLSKYDPLREFFEEAYPGQRVRMASSAKSVSASHYGNPLSLPKSHAQVILNCAGKFSLFLSGSGQNRWIKKLSQPNLNKE</sequence>
<dbReference type="EMBL" id="CAJVPT010021809">
    <property type="protein sequence ID" value="CAG8656980.1"/>
    <property type="molecule type" value="Genomic_DNA"/>
</dbReference>
<comment type="caution">
    <text evidence="1">The sequence shown here is derived from an EMBL/GenBank/DDBJ whole genome shotgun (WGS) entry which is preliminary data.</text>
</comment>
<evidence type="ECO:0000313" key="1">
    <source>
        <dbReference type="EMBL" id="CAG8656980.1"/>
    </source>
</evidence>
<dbReference type="Proteomes" id="UP000789525">
    <property type="component" value="Unassembled WGS sequence"/>
</dbReference>
<name>A0ACA9NNL2_9GLOM</name>
<keyword evidence="2" id="KW-1185">Reference proteome</keyword>
<evidence type="ECO:0000313" key="2">
    <source>
        <dbReference type="Proteomes" id="UP000789525"/>
    </source>
</evidence>
<proteinExistence type="predicted"/>
<accession>A0ACA9NNL2</accession>
<organism evidence="1 2">
    <name type="scientific">Acaulospora colombiana</name>
    <dbReference type="NCBI Taxonomy" id="27376"/>
    <lineage>
        <taxon>Eukaryota</taxon>
        <taxon>Fungi</taxon>
        <taxon>Fungi incertae sedis</taxon>
        <taxon>Mucoromycota</taxon>
        <taxon>Glomeromycotina</taxon>
        <taxon>Glomeromycetes</taxon>
        <taxon>Diversisporales</taxon>
        <taxon>Acaulosporaceae</taxon>
        <taxon>Acaulospora</taxon>
    </lineage>
</organism>
<feature type="non-terminal residue" evidence="1">
    <location>
        <position position="1"/>
    </location>
</feature>